<gene>
    <name evidence="1" type="ORF">SFMTTN_2050</name>
</gene>
<sequence>MLTILTHPHAITAVVLASFNQPDRAYINRELARSGCPRSLYTTACILQAAMKFEQANVAPVQLVAQQ</sequence>
<protein>
    <submittedName>
        <fullName evidence="1">Uncharacterized protein</fullName>
    </submittedName>
</protein>
<evidence type="ECO:0000313" key="1">
    <source>
        <dbReference type="EMBL" id="GBL46237.1"/>
    </source>
</evidence>
<dbReference type="AlphaFoldDB" id="A0A401JF21"/>
<dbReference type="Proteomes" id="UP000286806">
    <property type="component" value="Unassembled WGS sequence"/>
</dbReference>
<evidence type="ECO:0000313" key="2">
    <source>
        <dbReference type="Proteomes" id="UP000286806"/>
    </source>
</evidence>
<dbReference type="RefSeq" id="WP_124705025.1">
    <property type="nucleotide sequence ID" value="NZ_BGOW01000017.1"/>
</dbReference>
<organism evidence="1 2">
    <name type="scientific">Sulfuriferula multivorans</name>
    <dbReference type="NCBI Taxonomy" id="1559896"/>
    <lineage>
        <taxon>Bacteria</taxon>
        <taxon>Pseudomonadati</taxon>
        <taxon>Pseudomonadota</taxon>
        <taxon>Betaproteobacteria</taxon>
        <taxon>Nitrosomonadales</taxon>
        <taxon>Sulfuricellaceae</taxon>
        <taxon>Sulfuriferula</taxon>
    </lineage>
</organism>
<proteinExistence type="predicted"/>
<accession>A0A401JF21</accession>
<comment type="caution">
    <text evidence="1">The sequence shown here is derived from an EMBL/GenBank/DDBJ whole genome shotgun (WGS) entry which is preliminary data.</text>
</comment>
<name>A0A401JF21_9PROT</name>
<keyword evidence="2" id="KW-1185">Reference proteome</keyword>
<reference evidence="1 2" key="1">
    <citation type="journal article" date="2019" name="Front. Microbiol.">
        <title>Genomes of Neutrophilic Sulfur-Oxidizing Chemolithoautotrophs Representing 9 Proteobacterial Species From 8 Genera.</title>
        <authorList>
            <person name="Watanabe T."/>
            <person name="Kojima H."/>
            <person name="Umezawa K."/>
            <person name="Hori C."/>
            <person name="Takasuka T.E."/>
            <person name="Kato Y."/>
            <person name="Fukui M."/>
        </authorList>
    </citation>
    <scope>NUCLEOTIDE SEQUENCE [LARGE SCALE GENOMIC DNA]</scope>
    <source>
        <strain evidence="1 2">TTN</strain>
    </source>
</reference>
<dbReference type="EMBL" id="BGOW01000017">
    <property type="protein sequence ID" value="GBL46237.1"/>
    <property type="molecule type" value="Genomic_DNA"/>
</dbReference>